<dbReference type="GO" id="GO:0019369">
    <property type="term" value="P:arachidonate metabolic process"/>
    <property type="evidence" value="ECO:0007669"/>
    <property type="project" value="TreeGrafter"/>
</dbReference>
<sequence length="736" mass="84065">MQLHDLRYTRRRFSLDLKHSVRVRVSEKSKTRIHVESAIDSSGDFTRAFQQNEVALWREPVLNPEGFSGCSDTSVKRYRESVWCRYISIVKFEVFTMAFNRHAKHCQKCVLLTRQLTDSATGKDAGGNVTSISDRFLRSVNDLKKARMSMQNQWKLLSQLKDYLNKANCDKNQQIIVSKDWLDTLQKLTYSQLETIRKLSSGSVSTATNKTSNIKHKDSNDLDNIKLMPEQTELLTDPDLTTVQRKTQQQIREQGTPDNKVESKDSMTMPQIFSALLFKLSSKATQSAVITPKWKVNIHSNIPKHSIVSRTRHVLNSIISAESNASKLRRLEELLLHVDQYPEARHYAIKEGAIRILLQTRQKTKDEQIKASIREALAVMGYIDPLPGRGIRILSIDGGGIRGVLVIEMLKKLEELTGKKTYEMFDYICGVSTGAILAAVLVLPKDILEGGHKRKSLDEVSALYKDLSTKVFTQSAIKGTSSLVWSHAYYDTALWEKLLTEHLGDKILIKTSRDPNTPKFAAISAVVNHERVMAYVFRNYTLPHRVESQYMGSHKYKLWEAVRASAAAPSYFEEFKYGDYLHQDGGILVNNPCAVAIHEAKQLWPNNPIQCVVSFGTGRIPHHISGNESLEVAISSWKEKFYKILDSATDTEAVHTMLNDLLPDHIYFRFNPYLTEMLSMVEIRPDKISQMEQDARMYIRRNEEKFQKAATALLEKRQIQQKIVDWIILQRQLSGL</sequence>
<dbReference type="Gene3D" id="3.40.1090.10">
    <property type="entry name" value="Cytosolic phospholipase A2 catalytic domain"/>
    <property type="match status" value="1"/>
</dbReference>
<dbReference type="SUPFAM" id="SSF52151">
    <property type="entry name" value="FabD/lysophospholipase-like"/>
    <property type="match status" value="1"/>
</dbReference>
<feature type="short sequence motif" description="GXSXG" evidence="4">
    <location>
        <begin position="430"/>
        <end position="434"/>
    </location>
</feature>
<evidence type="ECO:0000256" key="4">
    <source>
        <dbReference type="PROSITE-ProRule" id="PRU01161"/>
    </source>
</evidence>
<keyword evidence="1 4" id="KW-0378">Hydrolase</keyword>
<keyword evidence="3 4" id="KW-0443">Lipid metabolism</keyword>
<keyword evidence="2 4" id="KW-0442">Lipid degradation</keyword>
<protein>
    <submittedName>
        <fullName evidence="6">Calcium-independent phospholipase A2-gamma</fullName>
    </submittedName>
</protein>
<dbReference type="AlphaFoldDB" id="A0A195F469"/>
<evidence type="ECO:0000256" key="3">
    <source>
        <dbReference type="ARBA" id="ARBA00023098"/>
    </source>
</evidence>
<dbReference type="Proteomes" id="UP000078541">
    <property type="component" value="Unassembled WGS sequence"/>
</dbReference>
<dbReference type="EMBL" id="KQ981855">
    <property type="protein sequence ID" value="KYN34879.1"/>
    <property type="molecule type" value="Genomic_DNA"/>
</dbReference>
<feature type="active site" description="Proton acceptor" evidence="4">
    <location>
        <position position="584"/>
    </location>
</feature>
<dbReference type="PROSITE" id="PS51635">
    <property type="entry name" value="PNPLA"/>
    <property type="match status" value="1"/>
</dbReference>
<dbReference type="GO" id="GO:0047499">
    <property type="term" value="F:calcium-independent phospholipase A2 activity"/>
    <property type="evidence" value="ECO:0007669"/>
    <property type="project" value="TreeGrafter"/>
</dbReference>
<evidence type="ECO:0000256" key="2">
    <source>
        <dbReference type="ARBA" id="ARBA00022963"/>
    </source>
</evidence>
<accession>A0A195F469</accession>
<name>A0A195F469_9HYME</name>
<dbReference type="InterPro" id="IPR045217">
    <property type="entry name" value="PNPLA8-like"/>
</dbReference>
<evidence type="ECO:0000313" key="7">
    <source>
        <dbReference type="Proteomes" id="UP000078541"/>
    </source>
</evidence>
<feature type="active site" description="Nucleophile" evidence="4">
    <location>
        <position position="432"/>
    </location>
</feature>
<dbReference type="InterPro" id="IPR016035">
    <property type="entry name" value="Acyl_Trfase/lysoPLipase"/>
</dbReference>
<feature type="domain" description="PNPLA" evidence="5">
    <location>
        <begin position="394"/>
        <end position="597"/>
    </location>
</feature>
<dbReference type="PANTHER" id="PTHR24185">
    <property type="entry name" value="CALCIUM-INDEPENDENT PHOSPHOLIPASE A2-GAMMA"/>
    <property type="match status" value="1"/>
</dbReference>
<evidence type="ECO:0000259" key="5">
    <source>
        <dbReference type="PROSITE" id="PS51635"/>
    </source>
</evidence>
<keyword evidence="7" id="KW-1185">Reference proteome</keyword>
<evidence type="ECO:0000256" key="1">
    <source>
        <dbReference type="ARBA" id="ARBA00022801"/>
    </source>
</evidence>
<gene>
    <name evidence="6" type="ORF">ALC56_10847</name>
</gene>
<proteinExistence type="predicted"/>
<dbReference type="PANTHER" id="PTHR24185:SF1">
    <property type="entry name" value="CALCIUM-INDEPENDENT PHOSPHOLIPASE A2-GAMMA"/>
    <property type="match status" value="1"/>
</dbReference>
<dbReference type="Pfam" id="PF01734">
    <property type="entry name" value="Patatin"/>
    <property type="match status" value="1"/>
</dbReference>
<dbReference type="GO" id="GO:0016020">
    <property type="term" value="C:membrane"/>
    <property type="evidence" value="ECO:0007669"/>
    <property type="project" value="TreeGrafter"/>
</dbReference>
<reference evidence="6 7" key="1">
    <citation type="submission" date="2016-03" db="EMBL/GenBank/DDBJ databases">
        <title>Trachymyrmex septentrionalis WGS genome.</title>
        <authorList>
            <person name="Nygaard S."/>
            <person name="Hu H."/>
            <person name="Boomsma J."/>
            <person name="Zhang G."/>
        </authorList>
    </citation>
    <scope>NUCLEOTIDE SEQUENCE [LARGE SCALE GENOMIC DNA]</scope>
    <source>
        <strain evidence="6">Tsep2-gDNA-1</strain>
        <tissue evidence="6">Whole body</tissue>
    </source>
</reference>
<evidence type="ECO:0000313" key="6">
    <source>
        <dbReference type="EMBL" id="KYN34879.1"/>
    </source>
</evidence>
<feature type="short sequence motif" description="GXGXXG" evidence="4">
    <location>
        <begin position="398"/>
        <end position="403"/>
    </location>
</feature>
<feature type="short sequence motif" description="DGA/G" evidence="4">
    <location>
        <begin position="584"/>
        <end position="586"/>
    </location>
</feature>
<dbReference type="CDD" id="cd07211">
    <property type="entry name" value="Pat_PNPLA8"/>
    <property type="match status" value="1"/>
</dbReference>
<dbReference type="GO" id="GO:0016042">
    <property type="term" value="P:lipid catabolic process"/>
    <property type="evidence" value="ECO:0007669"/>
    <property type="project" value="UniProtKB-UniRule"/>
</dbReference>
<dbReference type="STRING" id="34720.A0A195F469"/>
<organism evidence="6 7">
    <name type="scientific">Trachymyrmex septentrionalis</name>
    <dbReference type="NCBI Taxonomy" id="34720"/>
    <lineage>
        <taxon>Eukaryota</taxon>
        <taxon>Metazoa</taxon>
        <taxon>Ecdysozoa</taxon>
        <taxon>Arthropoda</taxon>
        <taxon>Hexapoda</taxon>
        <taxon>Insecta</taxon>
        <taxon>Pterygota</taxon>
        <taxon>Neoptera</taxon>
        <taxon>Endopterygota</taxon>
        <taxon>Hymenoptera</taxon>
        <taxon>Apocrita</taxon>
        <taxon>Aculeata</taxon>
        <taxon>Formicoidea</taxon>
        <taxon>Formicidae</taxon>
        <taxon>Myrmicinae</taxon>
        <taxon>Trachymyrmex</taxon>
    </lineage>
</organism>
<dbReference type="InterPro" id="IPR002641">
    <property type="entry name" value="PNPLA_dom"/>
</dbReference>